<sequence length="381" mass="42712">MALHNEVQDEREALIHGDILEIILSYVPLIHLMPARHVSNSWKRAVWTSLHHVNPVKPWLTVHTQSHHAPHVTNTFAYDPRSSAWHEIHASHPRHSSALRSSHSSILYTLTPSEFTFSIDPLHLTWNHAPSLCVWRTDPIVAQVGTFIIVAGGVCDFEDDPLAVEMYDMKSREWVRCQSMPAILKESAASTWLSVTVASDMMHVMEKSSGVTCSFDCSTMTWQGPYDLRPDQSVFCCVTGTVRGRLMIAGLMGDAENVKEVKLWEVEGKLGLRSELEYEELGTMPKELMVKLMGDDDYGMVGSIAVNWIGNFLYVHNSMEPKEMVVCEVESSGGCKWGSLRNVAVNDTTRLGRMVFCGGNVGLEYLQSAVAENCRFVEKDM</sequence>
<accession>A0AAN9MXJ6</accession>
<dbReference type="InterPro" id="IPR001810">
    <property type="entry name" value="F-box_dom"/>
</dbReference>
<evidence type="ECO:0000313" key="3">
    <source>
        <dbReference type="Proteomes" id="UP001367508"/>
    </source>
</evidence>
<gene>
    <name evidence="2" type="ORF">VNO77_03880</name>
</gene>
<name>A0AAN9MXJ6_CANGL</name>
<dbReference type="AlphaFoldDB" id="A0AAN9MXJ6"/>
<dbReference type="PANTHER" id="PTHR47712:SF3">
    <property type="entry name" value="F-BOX DOMAIN-CONTAINING PROTEIN"/>
    <property type="match status" value="1"/>
</dbReference>
<protein>
    <recommendedName>
        <fullName evidence="1">F-box domain-containing protein</fullName>
    </recommendedName>
</protein>
<comment type="caution">
    <text evidence="2">The sequence shown here is derived from an EMBL/GenBank/DDBJ whole genome shotgun (WGS) entry which is preliminary data.</text>
</comment>
<dbReference type="SUPFAM" id="SSF117281">
    <property type="entry name" value="Kelch motif"/>
    <property type="match status" value="1"/>
</dbReference>
<feature type="domain" description="F-box" evidence="1">
    <location>
        <begin position="18"/>
        <end position="46"/>
    </location>
</feature>
<dbReference type="PANTHER" id="PTHR47712">
    <property type="entry name" value="OS09G0555300 PROTEIN"/>
    <property type="match status" value="1"/>
</dbReference>
<reference evidence="2 3" key="1">
    <citation type="submission" date="2024-01" db="EMBL/GenBank/DDBJ databases">
        <title>The genomes of 5 underutilized Papilionoideae crops provide insights into root nodulation and disease resistanc.</title>
        <authorList>
            <person name="Jiang F."/>
        </authorList>
    </citation>
    <scope>NUCLEOTIDE SEQUENCE [LARGE SCALE GENOMIC DNA]</scope>
    <source>
        <strain evidence="2">LVBAO_FW01</strain>
        <tissue evidence="2">Leaves</tissue>
    </source>
</reference>
<dbReference type="EMBL" id="JAYMYQ010000001">
    <property type="protein sequence ID" value="KAK7361796.1"/>
    <property type="molecule type" value="Genomic_DNA"/>
</dbReference>
<dbReference type="InterPro" id="IPR015915">
    <property type="entry name" value="Kelch-typ_b-propeller"/>
</dbReference>
<dbReference type="Proteomes" id="UP001367508">
    <property type="component" value="Unassembled WGS sequence"/>
</dbReference>
<proteinExistence type="predicted"/>
<organism evidence="2 3">
    <name type="scientific">Canavalia gladiata</name>
    <name type="common">Sword bean</name>
    <name type="synonym">Dolichos gladiatus</name>
    <dbReference type="NCBI Taxonomy" id="3824"/>
    <lineage>
        <taxon>Eukaryota</taxon>
        <taxon>Viridiplantae</taxon>
        <taxon>Streptophyta</taxon>
        <taxon>Embryophyta</taxon>
        <taxon>Tracheophyta</taxon>
        <taxon>Spermatophyta</taxon>
        <taxon>Magnoliopsida</taxon>
        <taxon>eudicotyledons</taxon>
        <taxon>Gunneridae</taxon>
        <taxon>Pentapetalae</taxon>
        <taxon>rosids</taxon>
        <taxon>fabids</taxon>
        <taxon>Fabales</taxon>
        <taxon>Fabaceae</taxon>
        <taxon>Papilionoideae</taxon>
        <taxon>50 kb inversion clade</taxon>
        <taxon>NPAAA clade</taxon>
        <taxon>indigoferoid/millettioid clade</taxon>
        <taxon>Phaseoleae</taxon>
        <taxon>Canavalia</taxon>
    </lineage>
</organism>
<dbReference type="Gene3D" id="2.120.10.80">
    <property type="entry name" value="Kelch-type beta propeller"/>
    <property type="match status" value="1"/>
</dbReference>
<keyword evidence="3" id="KW-1185">Reference proteome</keyword>
<dbReference type="Pfam" id="PF00646">
    <property type="entry name" value="F-box"/>
    <property type="match status" value="1"/>
</dbReference>
<evidence type="ECO:0000259" key="1">
    <source>
        <dbReference type="Pfam" id="PF00646"/>
    </source>
</evidence>
<evidence type="ECO:0000313" key="2">
    <source>
        <dbReference type="EMBL" id="KAK7361796.1"/>
    </source>
</evidence>